<evidence type="ECO:0000256" key="1">
    <source>
        <dbReference type="SAM" id="MobiDB-lite"/>
    </source>
</evidence>
<protein>
    <recommendedName>
        <fullName evidence="2">Retrotransposon gag domain-containing protein</fullName>
    </recommendedName>
</protein>
<dbReference type="PANTHER" id="PTHR33067:SF32">
    <property type="entry name" value="ASPARTIC PEPTIDASE DDI1-TYPE DOMAIN-CONTAINING PROTEIN"/>
    <property type="match status" value="1"/>
</dbReference>
<dbReference type="AlphaFoldDB" id="A0A2N9F9Z1"/>
<reference evidence="3" key="1">
    <citation type="submission" date="2018-02" db="EMBL/GenBank/DDBJ databases">
        <authorList>
            <person name="Cohen D.B."/>
            <person name="Kent A.D."/>
        </authorList>
    </citation>
    <scope>NUCLEOTIDE SEQUENCE</scope>
</reference>
<evidence type="ECO:0000313" key="3">
    <source>
        <dbReference type="EMBL" id="SPC83691.1"/>
    </source>
</evidence>
<dbReference type="EMBL" id="OIVN01000665">
    <property type="protein sequence ID" value="SPC83691.1"/>
    <property type="molecule type" value="Genomic_DNA"/>
</dbReference>
<feature type="domain" description="Retrotransposon gag" evidence="2">
    <location>
        <begin position="72"/>
        <end position="115"/>
    </location>
</feature>
<feature type="region of interest" description="Disordered" evidence="1">
    <location>
        <begin position="153"/>
        <end position="178"/>
    </location>
</feature>
<feature type="region of interest" description="Disordered" evidence="1">
    <location>
        <begin position="258"/>
        <end position="278"/>
    </location>
</feature>
<dbReference type="Pfam" id="PF03732">
    <property type="entry name" value="Retrotrans_gag"/>
    <property type="match status" value="1"/>
</dbReference>
<proteinExistence type="predicted"/>
<accession>A0A2N9F9Z1</accession>
<evidence type="ECO:0000259" key="2">
    <source>
        <dbReference type="Pfam" id="PF03732"/>
    </source>
</evidence>
<organism evidence="3">
    <name type="scientific">Fagus sylvatica</name>
    <name type="common">Beechnut</name>
    <dbReference type="NCBI Taxonomy" id="28930"/>
    <lineage>
        <taxon>Eukaryota</taxon>
        <taxon>Viridiplantae</taxon>
        <taxon>Streptophyta</taxon>
        <taxon>Embryophyta</taxon>
        <taxon>Tracheophyta</taxon>
        <taxon>Spermatophyta</taxon>
        <taxon>Magnoliopsida</taxon>
        <taxon>eudicotyledons</taxon>
        <taxon>Gunneridae</taxon>
        <taxon>Pentapetalae</taxon>
        <taxon>rosids</taxon>
        <taxon>fabids</taxon>
        <taxon>Fagales</taxon>
        <taxon>Fagaceae</taxon>
        <taxon>Fagus</taxon>
    </lineage>
</organism>
<dbReference type="PANTHER" id="PTHR33067">
    <property type="entry name" value="RNA-DIRECTED DNA POLYMERASE-RELATED"/>
    <property type="match status" value="1"/>
</dbReference>
<sequence length="600" mass="67677">MYQLLHPTQSSIPSCIMFPPNAPHVEIKQGLMAILPDFRGLENENPYVHVRAFEEVIGSFYAQNVIETAKLRFFPFSLKDKAKGWLYTLKPRSIGSWGEMTQEFYKKFFPPHKVQQGLQPRDRQFVQVACGGGFLQKEPEDAMDYLDEIAENSNTWNGPSPLDSTDRNRSSTTTSGGSVFRLREEDNMNAKISLLTKEIEALKLKGSRGVNAIYREDPMEACRICQEIDHTTSAFVNTDKFEEVKSITILRSGKEIGKDAPKANEKSKETPVEKDENGIAKSNDIEKCPFPTPFPQALKLPKNLDVTSEILEHLHQVKVNLPLLHLIKQMPLYAKVIKDLCTVKRKHHVKKTAFLTEQVSAIIQRKFPPKYKDPSCPTISCTIGDYNIERALLDLGASISLLVPMTAELNIFNVNPQQLVDEECEYVNFIEATPQEEFNKNCFSNSFETLPVNSIVSNELKPAAKIFDSSLLDSLQILEEEQVVVAKKPPRSKKKSLHAYLDAPKLKLKQPPRDLPCASIEPHATSTVEVHSKMSVDQEIEKEGEKIKTFERHKTKRKELQDTRFSKKLLNSSKGVALHVARMKSARGSNYSFGGSRSGG</sequence>
<name>A0A2N9F9Z1_FAGSY</name>
<dbReference type="InterPro" id="IPR005162">
    <property type="entry name" value="Retrotrans_gag_dom"/>
</dbReference>
<gene>
    <name evidence="3" type="ORF">FSB_LOCUS11573</name>
</gene>